<protein>
    <submittedName>
        <fullName evidence="1">Uncharacterized protein</fullName>
    </submittedName>
</protein>
<name>A0ACB9ZXD6_CATRO</name>
<comment type="caution">
    <text evidence="1">The sequence shown here is derived from an EMBL/GenBank/DDBJ whole genome shotgun (WGS) entry which is preliminary data.</text>
</comment>
<accession>A0ACB9ZXD6</accession>
<dbReference type="EMBL" id="CM044707">
    <property type="protein sequence ID" value="KAI5653292.1"/>
    <property type="molecule type" value="Genomic_DNA"/>
</dbReference>
<keyword evidence="2" id="KW-1185">Reference proteome</keyword>
<dbReference type="Proteomes" id="UP001060085">
    <property type="component" value="Linkage Group LG07"/>
</dbReference>
<organism evidence="1 2">
    <name type="scientific">Catharanthus roseus</name>
    <name type="common">Madagascar periwinkle</name>
    <name type="synonym">Vinca rosea</name>
    <dbReference type="NCBI Taxonomy" id="4058"/>
    <lineage>
        <taxon>Eukaryota</taxon>
        <taxon>Viridiplantae</taxon>
        <taxon>Streptophyta</taxon>
        <taxon>Embryophyta</taxon>
        <taxon>Tracheophyta</taxon>
        <taxon>Spermatophyta</taxon>
        <taxon>Magnoliopsida</taxon>
        <taxon>eudicotyledons</taxon>
        <taxon>Gunneridae</taxon>
        <taxon>Pentapetalae</taxon>
        <taxon>asterids</taxon>
        <taxon>lamiids</taxon>
        <taxon>Gentianales</taxon>
        <taxon>Apocynaceae</taxon>
        <taxon>Rauvolfioideae</taxon>
        <taxon>Vinceae</taxon>
        <taxon>Catharanthinae</taxon>
        <taxon>Catharanthus</taxon>
    </lineage>
</organism>
<evidence type="ECO:0000313" key="1">
    <source>
        <dbReference type="EMBL" id="KAI5653292.1"/>
    </source>
</evidence>
<sequence length="295" mass="32255">MRHRYTIDLDPINRGRSTVGGLGPRRFSLEGLTPVRVVQGGLVDDSLYVSISPVPRGTQVSYPAAVDLMKGYGKMSRSGLRWIYLDGLIVKGSAGSTPSSSYSLRVINPERPSVTIVDISYSDFETVDGPAGTEMDIEEDPTEPTTGSTMDTVEWLNDVLRTEASEKPLIEPTSVIPASPTSLYEGSISSLPVSSPLVRPRGHRLQAAESQIATLQAELARTSRRFHSSHQARQLETTRADRFAAEVAHMRGTLEAQHHVLISLLITGMLHVRIYPWLRKMSGPHSPSHGSEAMS</sequence>
<reference evidence="2" key="1">
    <citation type="journal article" date="2023" name="Nat. Plants">
        <title>Single-cell RNA sequencing provides a high-resolution roadmap for understanding the multicellular compartmentation of specialized metabolism.</title>
        <authorList>
            <person name="Sun S."/>
            <person name="Shen X."/>
            <person name="Li Y."/>
            <person name="Li Y."/>
            <person name="Wang S."/>
            <person name="Li R."/>
            <person name="Zhang H."/>
            <person name="Shen G."/>
            <person name="Guo B."/>
            <person name="Wei J."/>
            <person name="Xu J."/>
            <person name="St-Pierre B."/>
            <person name="Chen S."/>
            <person name="Sun C."/>
        </authorList>
    </citation>
    <scope>NUCLEOTIDE SEQUENCE [LARGE SCALE GENOMIC DNA]</scope>
</reference>
<gene>
    <name evidence="1" type="ORF">M9H77_30479</name>
</gene>
<evidence type="ECO:0000313" key="2">
    <source>
        <dbReference type="Proteomes" id="UP001060085"/>
    </source>
</evidence>
<proteinExistence type="predicted"/>